<feature type="transmembrane region" description="Helical" evidence="1">
    <location>
        <begin position="103"/>
        <end position="132"/>
    </location>
</feature>
<dbReference type="EMBL" id="CP001087">
    <property type="protein sequence ID" value="ACN15863.1"/>
    <property type="molecule type" value="Genomic_DNA"/>
</dbReference>
<keyword evidence="1" id="KW-1133">Transmembrane helix</keyword>
<evidence type="ECO:0000256" key="1">
    <source>
        <dbReference type="SAM" id="Phobius"/>
    </source>
</evidence>
<dbReference type="PANTHER" id="PTHR43471:SF10">
    <property type="entry name" value="SLL1107 PROTEIN"/>
    <property type="match status" value="1"/>
</dbReference>
<dbReference type="KEGG" id="dat:HRM2_27730"/>
<dbReference type="HOGENOM" id="CLU_070325_1_0_7"/>
<dbReference type="GO" id="GO:0140359">
    <property type="term" value="F:ABC-type transporter activity"/>
    <property type="evidence" value="ECO:0007669"/>
    <property type="project" value="InterPro"/>
</dbReference>
<dbReference type="RefSeq" id="WP_015904626.1">
    <property type="nucleotide sequence ID" value="NC_012108.1"/>
</dbReference>
<reference evidence="2 3" key="1">
    <citation type="journal article" date="2009" name="Environ. Microbiol.">
        <title>Genome sequence of Desulfobacterium autotrophicum HRM2, a marine sulfate reducer oxidizing organic carbon completely to carbon dioxide.</title>
        <authorList>
            <person name="Strittmatter A.W."/>
            <person name="Liesegang H."/>
            <person name="Rabus R."/>
            <person name="Decker I."/>
            <person name="Amann J."/>
            <person name="Andres S."/>
            <person name="Henne A."/>
            <person name="Fricke W.F."/>
            <person name="Martinez-Arias R."/>
            <person name="Bartels D."/>
            <person name="Goesmann A."/>
            <person name="Krause L."/>
            <person name="Puehler A."/>
            <person name="Klenk H.P."/>
            <person name="Richter M."/>
            <person name="Schuler M."/>
            <person name="Gloeckner F.O."/>
            <person name="Meyerdierks A."/>
            <person name="Gottschalk G."/>
            <person name="Amann R."/>
        </authorList>
    </citation>
    <scope>NUCLEOTIDE SEQUENCE [LARGE SCALE GENOMIC DNA]</scope>
    <source>
        <strain evidence="3">ATCC 43914 / DSM 3382 / HRM2</strain>
    </source>
</reference>
<feature type="transmembrane region" description="Helical" evidence="1">
    <location>
        <begin position="247"/>
        <end position="270"/>
    </location>
</feature>
<gene>
    <name evidence="2" type="ordered locus">HRM2_27730</name>
</gene>
<dbReference type="PANTHER" id="PTHR43471">
    <property type="entry name" value="ABC TRANSPORTER PERMEASE"/>
    <property type="match status" value="1"/>
</dbReference>
<feature type="transmembrane region" description="Helical" evidence="1">
    <location>
        <begin position="62"/>
        <end position="82"/>
    </location>
</feature>
<name>C0QJ50_DESAH</name>
<dbReference type="GO" id="GO:0005886">
    <property type="term" value="C:plasma membrane"/>
    <property type="evidence" value="ECO:0007669"/>
    <property type="project" value="UniProtKB-SubCell"/>
</dbReference>
<protein>
    <submittedName>
        <fullName evidence="2">ABC-type transport system, permease component</fullName>
    </submittedName>
</protein>
<sequence>MSPLNKRILRIQALAVLTFKEGIRERAIYGIGLAALVFSSVSIPITGFFMRDLDKISVDFNLAAVSFSSLLLLFFVSVNLMAKDMERKTIFFVLSKPFSRGEYILGKLGGLIILSTTAVGVLSVAAFASVLITKSIYPQHFGHFTWPGFFIAVYGHILMLTVLNAIVVFFSTLTSSSFLTLLFSVSTYIAGQTIEEVYLFLQHQSETVPLSGFVKTTIDFLHYAAPNLSVFDLKAMAAHSLPVSGTYLLAITLYALVYSGLLAGASTFIFGKRNFS</sequence>
<proteinExistence type="predicted"/>
<feature type="transmembrane region" description="Helical" evidence="1">
    <location>
        <begin position="178"/>
        <end position="201"/>
    </location>
</feature>
<dbReference type="eggNOG" id="COG1277">
    <property type="taxonomic scope" value="Bacteria"/>
</dbReference>
<dbReference type="Proteomes" id="UP000000442">
    <property type="component" value="Chromosome"/>
</dbReference>
<evidence type="ECO:0000313" key="3">
    <source>
        <dbReference type="Proteomes" id="UP000000442"/>
    </source>
</evidence>
<keyword evidence="1" id="KW-0812">Transmembrane</keyword>
<accession>C0QJ50</accession>
<evidence type="ECO:0000313" key="2">
    <source>
        <dbReference type="EMBL" id="ACN15863.1"/>
    </source>
</evidence>
<keyword evidence="1" id="KW-0472">Membrane</keyword>
<keyword evidence="3" id="KW-1185">Reference proteome</keyword>
<dbReference type="OrthoDB" id="9810558at2"/>
<feature type="transmembrane region" description="Helical" evidence="1">
    <location>
        <begin position="144"/>
        <end position="171"/>
    </location>
</feature>
<dbReference type="AlphaFoldDB" id="C0QJ50"/>
<organism evidence="2 3">
    <name type="scientific">Desulforapulum autotrophicum (strain ATCC 43914 / DSM 3382 / VKM B-1955 / HRM2)</name>
    <name type="common">Desulfobacterium autotrophicum</name>
    <dbReference type="NCBI Taxonomy" id="177437"/>
    <lineage>
        <taxon>Bacteria</taxon>
        <taxon>Pseudomonadati</taxon>
        <taxon>Thermodesulfobacteriota</taxon>
        <taxon>Desulfobacteria</taxon>
        <taxon>Desulfobacterales</taxon>
        <taxon>Desulfobacteraceae</taxon>
        <taxon>Desulforapulum</taxon>
    </lineage>
</organism>
<feature type="transmembrane region" description="Helical" evidence="1">
    <location>
        <begin position="27"/>
        <end position="50"/>
    </location>
</feature>
<dbReference type="STRING" id="177437.HRM2_27730"/>
<dbReference type="Pfam" id="PF12679">
    <property type="entry name" value="ABC2_membrane_2"/>
    <property type="match status" value="1"/>
</dbReference>